<organism evidence="1 2">
    <name type="scientific">Rhodohalobacter mucosus</name>
    <dbReference type="NCBI Taxonomy" id="2079485"/>
    <lineage>
        <taxon>Bacteria</taxon>
        <taxon>Pseudomonadati</taxon>
        <taxon>Balneolota</taxon>
        <taxon>Balneolia</taxon>
        <taxon>Balneolales</taxon>
        <taxon>Balneolaceae</taxon>
        <taxon>Rhodohalobacter</taxon>
    </lineage>
</organism>
<gene>
    <name evidence="1" type="ORF">DDZ15_09595</name>
</gene>
<dbReference type="PROSITE" id="PS51257">
    <property type="entry name" value="PROKAR_LIPOPROTEIN"/>
    <property type="match status" value="1"/>
</dbReference>
<accession>A0A316TNC3</accession>
<proteinExistence type="predicted"/>
<evidence type="ECO:0000313" key="2">
    <source>
        <dbReference type="Proteomes" id="UP000245533"/>
    </source>
</evidence>
<dbReference type="Proteomes" id="UP000245533">
    <property type="component" value="Unassembled WGS sequence"/>
</dbReference>
<keyword evidence="2" id="KW-1185">Reference proteome</keyword>
<reference evidence="1 2" key="1">
    <citation type="submission" date="2018-05" db="EMBL/GenBank/DDBJ databases">
        <title>Rhodohalobacter halophilus gen. nov., sp. nov., a moderately halophilic member of the family Balneolaceae.</title>
        <authorList>
            <person name="Liu Z.-W."/>
        </authorList>
    </citation>
    <scope>NUCLEOTIDE SEQUENCE [LARGE SCALE GENOMIC DNA]</scope>
    <source>
        <strain evidence="1 2">8A47</strain>
    </source>
</reference>
<dbReference type="EMBL" id="QGGB01000007">
    <property type="protein sequence ID" value="PWN06097.1"/>
    <property type="molecule type" value="Genomic_DNA"/>
</dbReference>
<dbReference type="RefSeq" id="WP_109646890.1">
    <property type="nucleotide sequence ID" value="NZ_QGGB01000007.1"/>
</dbReference>
<comment type="caution">
    <text evidence="1">The sequence shown here is derived from an EMBL/GenBank/DDBJ whole genome shotgun (WGS) entry which is preliminary data.</text>
</comment>
<evidence type="ECO:0000313" key="1">
    <source>
        <dbReference type="EMBL" id="PWN06097.1"/>
    </source>
</evidence>
<sequence>MKNLLLYALVVIVFFGCEETNKKINTDSDLPIDIGQSKMEVQLILGTPTRTGDYFDSFFNHGLIVYYNNRNQVSSIKAAQLHSGIAFSGKILGVSIGDHLSKCMELWGNNAEWEELEYSVPAEYSKVVFYYDRHRVDLEVWSRDGIDDNFGYFENGTIKSITISK</sequence>
<dbReference type="AlphaFoldDB" id="A0A316TNC3"/>
<name>A0A316TNC3_9BACT</name>
<protein>
    <submittedName>
        <fullName evidence="1">Uncharacterized protein</fullName>
    </submittedName>
</protein>